<sequence length="451" mass="51018">MGLKRPFEIEDLQEPQKHSKQAEPDFKEAGQVHGIFSEPDISDGDKYVFPNYSPLKEIGNDFIFDIPYFDIEVATSGASSLVTHGSSEEDVESETVGHFEDVSSSLDCSPERIVPIGSNHQARLPPWVGQMYMSELYNFDKEDTEENYLGTCIIPMPDESTFELDQGIVGGGRKDCSCIDKGSMRCVRQHITESQEDVRTNLDDEKFVLLGLADLGEEVACEWSEEEEQLFNEVVFSNPVSAGKNFWKRLSATFSSRTKRELVSYYFNVFMLRKRATQNRCRFLDIDSDDDEWHGNMYEIPKEVDVFQSASLGYNNQWAEHGNICIEQDEDGDEGEDDEYEYEYGDVDNDEEGIRCHNEEAFPVKSFAENTFGNWDERTDVIGDFFGLQDDSCTSFDYLLTSPVDTHGPVNGDTAVHAKARSSKSCEETDGSRGVDDAKGIVFQESKESNK</sequence>
<dbReference type="CDD" id="cd00167">
    <property type="entry name" value="SANT"/>
    <property type="match status" value="1"/>
</dbReference>
<dbReference type="STRING" id="22663.A0A218WU38"/>
<feature type="compositionally biased region" description="Basic and acidic residues" evidence="1">
    <location>
        <begin position="424"/>
        <end position="451"/>
    </location>
</feature>
<organism evidence="3 5">
    <name type="scientific">Punica granatum</name>
    <name type="common">Pomegranate</name>
    <dbReference type="NCBI Taxonomy" id="22663"/>
    <lineage>
        <taxon>Eukaryota</taxon>
        <taxon>Viridiplantae</taxon>
        <taxon>Streptophyta</taxon>
        <taxon>Embryophyta</taxon>
        <taxon>Tracheophyta</taxon>
        <taxon>Spermatophyta</taxon>
        <taxon>Magnoliopsida</taxon>
        <taxon>eudicotyledons</taxon>
        <taxon>Gunneridae</taxon>
        <taxon>Pentapetalae</taxon>
        <taxon>rosids</taxon>
        <taxon>malvids</taxon>
        <taxon>Myrtales</taxon>
        <taxon>Lythraceae</taxon>
        <taxon>Punica</taxon>
    </lineage>
</organism>
<dbReference type="InterPro" id="IPR001005">
    <property type="entry name" value="SANT/Myb"/>
</dbReference>
<dbReference type="Proteomes" id="UP000233551">
    <property type="component" value="Unassembled WGS sequence"/>
</dbReference>
<feature type="region of interest" description="Disordered" evidence="1">
    <location>
        <begin position="405"/>
        <end position="451"/>
    </location>
</feature>
<accession>A0A218WU38</accession>
<reference evidence="5" key="1">
    <citation type="journal article" date="2017" name="Plant J.">
        <title>The pomegranate (Punica granatum L.) genome and the genomics of punicalagin biosynthesis.</title>
        <authorList>
            <person name="Qin G."/>
            <person name="Xu C."/>
            <person name="Ming R."/>
            <person name="Tang H."/>
            <person name="Guyot R."/>
            <person name="Kramer E.M."/>
            <person name="Hu Y."/>
            <person name="Yi X."/>
            <person name="Qi Y."/>
            <person name="Xu X."/>
            <person name="Gao Z."/>
            <person name="Pan H."/>
            <person name="Jian J."/>
            <person name="Tian Y."/>
            <person name="Yue Z."/>
            <person name="Xu Y."/>
        </authorList>
    </citation>
    <scope>NUCLEOTIDE SEQUENCE [LARGE SCALE GENOMIC DNA]</scope>
    <source>
        <strain evidence="5">cv. Dabenzi</strain>
    </source>
</reference>
<feature type="domain" description="Myb-like" evidence="2">
    <location>
        <begin position="223"/>
        <end position="270"/>
    </location>
</feature>
<dbReference type="EMBL" id="PGOL01002894">
    <property type="protein sequence ID" value="PKI44440.1"/>
    <property type="molecule type" value="Genomic_DNA"/>
</dbReference>
<evidence type="ECO:0000313" key="4">
    <source>
        <dbReference type="EMBL" id="PKI44440.1"/>
    </source>
</evidence>
<evidence type="ECO:0000313" key="3">
    <source>
        <dbReference type="EMBL" id="OWM75900.1"/>
    </source>
</evidence>
<evidence type="ECO:0000256" key="1">
    <source>
        <dbReference type="SAM" id="MobiDB-lite"/>
    </source>
</evidence>
<dbReference type="AlphaFoldDB" id="A0A218WU38"/>
<keyword evidence="6" id="KW-1185">Reference proteome</keyword>
<feature type="region of interest" description="Disordered" evidence="1">
    <location>
        <begin position="1"/>
        <end position="28"/>
    </location>
</feature>
<name>A0A218WU38_PUNGR</name>
<evidence type="ECO:0000313" key="5">
    <source>
        <dbReference type="Proteomes" id="UP000197138"/>
    </source>
</evidence>
<dbReference type="PROSITE" id="PS50090">
    <property type="entry name" value="MYB_LIKE"/>
    <property type="match status" value="1"/>
</dbReference>
<dbReference type="PANTHER" id="PTHR46872">
    <property type="entry name" value="DNA BINDING PROTEIN"/>
    <property type="match status" value="1"/>
</dbReference>
<reference evidence="3" key="2">
    <citation type="submission" date="2017-06" db="EMBL/GenBank/DDBJ databases">
        <title>The pomegranate genome and the genomics of punicalagin biosynthesis.</title>
        <authorList>
            <person name="Xu C."/>
        </authorList>
    </citation>
    <scope>NUCLEOTIDE SEQUENCE [LARGE SCALE GENOMIC DNA]</scope>
    <source>
        <tissue evidence="3">Fresh leaf</tissue>
    </source>
</reference>
<protein>
    <recommendedName>
        <fullName evidence="2">Myb-like domain-containing protein</fullName>
    </recommendedName>
</protein>
<comment type="caution">
    <text evidence="3">The sequence shown here is derived from an EMBL/GenBank/DDBJ whole genome shotgun (WGS) entry which is preliminary data.</text>
</comment>
<evidence type="ECO:0000259" key="2">
    <source>
        <dbReference type="PROSITE" id="PS50090"/>
    </source>
</evidence>
<gene>
    <name evidence="3" type="ORF">CDL15_Pgr009544</name>
    <name evidence="4" type="ORF">CRG98_035172</name>
</gene>
<dbReference type="EMBL" id="MTKT01003224">
    <property type="protein sequence ID" value="OWM75900.1"/>
    <property type="molecule type" value="Genomic_DNA"/>
</dbReference>
<evidence type="ECO:0000313" key="6">
    <source>
        <dbReference type="Proteomes" id="UP000233551"/>
    </source>
</evidence>
<dbReference type="Proteomes" id="UP000197138">
    <property type="component" value="Unassembled WGS sequence"/>
</dbReference>
<proteinExistence type="predicted"/>
<reference evidence="4 6" key="3">
    <citation type="submission" date="2017-11" db="EMBL/GenBank/DDBJ databases">
        <title>De-novo sequencing of pomegranate (Punica granatum L.) genome.</title>
        <authorList>
            <person name="Akparov Z."/>
            <person name="Amiraslanov A."/>
            <person name="Hajiyeva S."/>
            <person name="Abbasov M."/>
            <person name="Kaur K."/>
            <person name="Hamwieh A."/>
            <person name="Solovyev V."/>
            <person name="Salamov A."/>
            <person name="Braich B."/>
            <person name="Kosarev P."/>
            <person name="Mahmoud A."/>
            <person name="Hajiyev E."/>
            <person name="Babayeva S."/>
            <person name="Izzatullayeva V."/>
            <person name="Mammadov A."/>
            <person name="Mammadov A."/>
            <person name="Sharifova S."/>
            <person name="Ojaghi J."/>
            <person name="Eynullazada K."/>
            <person name="Bayramov B."/>
            <person name="Abdulazimova A."/>
            <person name="Shahmuradov I."/>
        </authorList>
    </citation>
    <scope>NUCLEOTIDE SEQUENCE [LARGE SCALE GENOMIC DNA]</scope>
    <source>
        <strain evidence="4">AG2017</strain>
        <strain evidence="6">cv. AG2017</strain>
        <tissue evidence="4">Leaf</tissue>
    </source>
</reference>
<dbReference type="PANTHER" id="PTHR46872:SF5">
    <property type="entry name" value="MYB-LIKE DOMAIN-CONTAINING PROTEIN"/>
    <property type="match status" value="1"/>
</dbReference>